<sequence>MTRFFRLFLLPLLLFSLTLGTAGAAVNVKVGKEVFQANCKSCHTASGEGGALSPAEKTRSQWRRFFKKPKHPNQAEILDKMSEDEMKSLRLFLDHNAADADHAETCG</sequence>
<proteinExistence type="predicted"/>
<dbReference type="GO" id="GO:0009055">
    <property type="term" value="F:electron transfer activity"/>
    <property type="evidence" value="ECO:0007669"/>
    <property type="project" value="InterPro"/>
</dbReference>
<dbReference type="GO" id="GO:0020037">
    <property type="term" value="F:heme binding"/>
    <property type="evidence" value="ECO:0007669"/>
    <property type="project" value="InterPro"/>
</dbReference>
<organism evidence="7 8">
    <name type="scientific">Trichloromonas acetexigens</name>
    <dbReference type="NCBI Taxonomy" id="38815"/>
    <lineage>
        <taxon>Bacteria</taxon>
        <taxon>Pseudomonadati</taxon>
        <taxon>Thermodesulfobacteriota</taxon>
        <taxon>Desulfuromonadia</taxon>
        <taxon>Desulfuromonadales</taxon>
        <taxon>Trichloromonadaceae</taxon>
        <taxon>Trichloromonas</taxon>
    </lineage>
</organism>
<keyword evidence="3 4" id="KW-0408">Iron</keyword>
<evidence type="ECO:0000256" key="4">
    <source>
        <dbReference type="PROSITE-ProRule" id="PRU00433"/>
    </source>
</evidence>
<name>A0A550J739_9BACT</name>
<keyword evidence="2 4" id="KW-0479">Metal-binding</keyword>
<dbReference type="EMBL" id="VJVV01000013">
    <property type="protein sequence ID" value="TRO78972.1"/>
    <property type="molecule type" value="Genomic_DNA"/>
</dbReference>
<reference evidence="7 8" key="1">
    <citation type="submission" date="2019-07" db="EMBL/GenBank/DDBJ databases">
        <title>Insights of Desulfuromonas acetexigens electromicrobiology.</title>
        <authorList>
            <person name="Katuri K."/>
            <person name="Sapireddy V."/>
            <person name="Shaw D.R."/>
            <person name="Saikaly P."/>
        </authorList>
    </citation>
    <scope>NUCLEOTIDE SEQUENCE [LARGE SCALE GENOMIC DNA]</scope>
    <source>
        <strain evidence="7 8">2873</strain>
    </source>
</reference>
<keyword evidence="1 4" id="KW-0349">Heme</keyword>
<accession>A0A550J739</accession>
<dbReference type="Pfam" id="PF13442">
    <property type="entry name" value="Cytochrome_CBB3"/>
    <property type="match status" value="1"/>
</dbReference>
<dbReference type="Gene3D" id="1.10.760.10">
    <property type="entry name" value="Cytochrome c-like domain"/>
    <property type="match status" value="1"/>
</dbReference>
<evidence type="ECO:0000256" key="5">
    <source>
        <dbReference type="SAM" id="SignalP"/>
    </source>
</evidence>
<dbReference type="Proteomes" id="UP000317155">
    <property type="component" value="Unassembled WGS sequence"/>
</dbReference>
<feature type="signal peptide" evidence="5">
    <location>
        <begin position="1"/>
        <end position="24"/>
    </location>
</feature>
<evidence type="ECO:0000259" key="6">
    <source>
        <dbReference type="PROSITE" id="PS51007"/>
    </source>
</evidence>
<feature type="domain" description="Cytochrome c" evidence="6">
    <location>
        <begin position="26"/>
        <end position="97"/>
    </location>
</feature>
<evidence type="ECO:0000256" key="1">
    <source>
        <dbReference type="ARBA" id="ARBA00022617"/>
    </source>
</evidence>
<dbReference type="GO" id="GO:0046872">
    <property type="term" value="F:metal ion binding"/>
    <property type="evidence" value="ECO:0007669"/>
    <property type="project" value="UniProtKB-KW"/>
</dbReference>
<dbReference type="PROSITE" id="PS51007">
    <property type="entry name" value="CYTC"/>
    <property type="match status" value="1"/>
</dbReference>
<dbReference type="InterPro" id="IPR009056">
    <property type="entry name" value="Cyt_c-like_dom"/>
</dbReference>
<dbReference type="InterPro" id="IPR036909">
    <property type="entry name" value="Cyt_c-like_dom_sf"/>
</dbReference>
<evidence type="ECO:0000313" key="8">
    <source>
        <dbReference type="Proteomes" id="UP000317155"/>
    </source>
</evidence>
<evidence type="ECO:0000313" key="7">
    <source>
        <dbReference type="EMBL" id="TRO78972.1"/>
    </source>
</evidence>
<dbReference type="OrthoDB" id="5405625at2"/>
<dbReference type="AlphaFoldDB" id="A0A550J739"/>
<protein>
    <submittedName>
        <fullName evidence="7">Cytochrome c</fullName>
    </submittedName>
</protein>
<evidence type="ECO:0000256" key="3">
    <source>
        <dbReference type="ARBA" id="ARBA00023004"/>
    </source>
</evidence>
<dbReference type="RefSeq" id="WP_092054363.1">
    <property type="nucleotide sequence ID" value="NZ_FOJJ01000005.1"/>
</dbReference>
<evidence type="ECO:0000256" key="2">
    <source>
        <dbReference type="ARBA" id="ARBA00022723"/>
    </source>
</evidence>
<keyword evidence="5" id="KW-0732">Signal</keyword>
<gene>
    <name evidence="7" type="ORF">FL622_14910</name>
</gene>
<feature type="chain" id="PRO_5022214871" evidence="5">
    <location>
        <begin position="25"/>
        <end position="107"/>
    </location>
</feature>
<comment type="caution">
    <text evidence="7">The sequence shown here is derived from an EMBL/GenBank/DDBJ whole genome shotgun (WGS) entry which is preliminary data.</text>
</comment>
<dbReference type="SUPFAM" id="SSF46626">
    <property type="entry name" value="Cytochrome c"/>
    <property type="match status" value="1"/>
</dbReference>
<keyword evidence="8" id="KW-1185">Reference proteome</keyword>